<evidence type="ECO:0000313" key="3">
    <source>
        <dbReference type="EMBL" id="CAF1430930.1"/>
    </source>
</evidence>
<dbReference type="OrthoDB" id="9977745at2759"/>
<organism evidence="3 6">
    <name type="scientific">Adineta steineri</name>
    <dbReference type="NCBI Taxonomy" id="433720"/>
    <lineage>
        <taxon>Eukaryota</taxon>
        <taxon>Metazoa</taxon>
        <taxon>Spiralia</taxon>
        <taxon>Gnathifera</taxon>
        <taxon>Rotifera</taxon>
        <taxon>Eurotatoria</taxon>
        <taxon>Bdelloidea</taxon>
        <taxon>Adinetida</taxon>
        <taxon>Adinetidae</taxon>
        <taxon>Adineta</taxon>
    </lineage>
</organism>
<evidence type="ECO:0000256" key="1">
    <source>
        <dbReference type="PROSITE-ProRule" id="PRU00723"/>
    </source>
</evidence>
<dbReference type="Gene3D" id="4.10.1000.10">
    <property type="entry name" value="Zinc finger, CCCH-type"/>
    <property type="match status" value="1"/>
</dbReference>
<comment type="caution">
    <text evidence="3">The sequence shown here is derived from an EMBL/GenBank/DDBJ whole genome shotgun (WGS) entry which is preliminary data.</text>
</comment>
<dbReference type="PROSITE" id="PS50103">
    <property type="entry name" value="ZF_C3H1"/>
    <property type="match status" value="1"/>
</dbReference>
<gene>
    <name evidence="3" type="ORF">BJG266_LOCUS39332</name>
    <name evidence="4" type="ORF">QVE165_LOCUS56235</name>
</gene>
<keyword evidence="1" id="KW-0863">Zinc-finger</keyword>
<evidence type="ECO:0000313" key="4">
    <source>
        <dbReference type="EMBL" id="CAF1624348.1"/>
    </source>
</evidence>
<protein>
    <recommendedName>
        <fullName evidence="2">C3H1-type domain-containing protein</fullName>
    </recommendedName>
</protein>
<evidence type="ECO:0000259" key="2">
    <source>
        <dbReference type="PROSITE" id="PS50103"/>
    </source>
</evidence>
<evidence type="ECO:0000313" key="5">
    <source>
        <dbReference type="Proteomes" id="UP000663832"/>
    </source>
</evidence>
<dbReference type="Proteomes" id="UP000663832">
    <property type="component" value="Unassembled WGS sequence"/>
</dbReference>
<dbReference type="AlphaFoldDB" id="A0A815MX51"/>
<accession>A0A815MX51</accession>
<dbReference type="Proteomes" id="UP000663877">
    <property type="component" value="Unassembled WGS sequence"/>
</dbReference>
<dbReference type="GO" id="GO:0008270">
    <property type="term" value="F:zinc ion binding"/>
    <property type="evidence" value="ECO:0007669"/>
    <property type="project" value="UniProtKB-KW"/>
</dbReference>
<name>A0A815MX51_9BILA</name>
<keyword evidence="5" id="KW-1185">Reference proteome</keyword>
<feature type="zinc finger region" description="C3H1-type" evidence="1">
    <location>
        <begin position="102"/>
        <end position="130"/>
    </location>
</feature>
<feature type="domain" description="C3H1-type" evidence="2">
    <location>
        <begin position="102"/>
        <end position="130"/>
    </location>
</feature>
<keyword evidence="1" id="KW-0479">Metal-binding</keyword>
<reference evidence="3" key="1">
    <citation type="submission" date="2021-02" db="EMBL/GenBank/DDBJ databases">
        <authorList>
            <person name="Nowell W R."/>
        </authorList>
    </citation>
    <scope>NUCLEOTIDE SEQUENCE</scope>
</reference>
<dbReference type="InterPro" id="IPR000571">
    <property type="entry name" value="Znf_CCCH"/>
</dbReference>
<proteinExistence type="predicted"/>
<evidence type="ECO:0000313" key="6">
    <source>
        <dbReference type="Proteomes" id="UP000663877"/>
    </source>
</evidence>
<sequence length="295" mass="34993">MASKNPKTNVLTKQMNDLTLDQNIGKSIQTSDFYITRSEKDRINFARLEKGLLLLIYLYETTKSTLASELTLWDHRLCFYMIKDGTCTKTSDQCHHIHQTTYRQSNLCSFWYINKTCKFNSKCKNSHQFEEAAKYHRYLRTETEVNVYKLIRFIRNFAGHYIESVITDQNDQQNLYKDIIISIVHIVHFLSLKQLNSIDHLNLFLEAATINQLIPKEDLLIELDKPYDIPNIFFDLSMNFNTYWYQNNTNKQCIDFNQLSSEFITFFNNIFTGYYEGRLKSRGSKAPWREHSKKT</sequence>
<keyword evidence="1" id="KW-0862">Zinc</keyword>
<dbReference type="EMBL" id="CAJNOM010002000">
    <property type="protein sequence ID" value="CAF1624348.1"/>
    <property type="molecule type" value="Genomic_DNA"/>
</dbReference>
<dbReference type="EMBL" id="CAJNOI010001668">
    <property type="protein sequence ID" value="CAF1430930.1"/>
    <property type="molecule type" value="Genomic_DNA"/>
</dbReference>